<dbReference type="HOGENOM" id="CLU_1246330_0_0_1"/>
<gene>
    <name evidence="2 4" type="ORF">CBG25640</name>
    <name evidence="2" type="ORF">CBG_25640</name>
</gene>
<dbReference type="CTD" id="68917123"/>
<name>B6IFC4_CAEBR</name>
<dbReference type="InterPro" id="IPR057432">
    <property type="entry name" value="Lin-15A/B-like_dom"/>
</dbReference>
<evidence type="ECO:0000313" key="3">
    <source>
        <dbReference type="Proteomes" id="UP000008549"/>
    </source>
</evidence>
<accession>B6IFC4</accession>
<keyword evidence="3" id="KW-1185">Reference proteome</keyword>
<dbReference type="RefSeq" id="XP_045098175.1">
    <property type="nucleotide sequence ID" value="XM_045242566.1"/>
</dbReference>
<evidence type="ECO:0000313" key="4">
    <source>
        <dbReference type="WormBase" id="CBG25640"/>
    </source>
</evidence>
<dbReference type="PANTHER" id="PTHR22716">
    <property type="entry name" value="ETS CLASS TRANSCRIPTION FACTOR-RELATED-RELATED"/>
    <property type="match status" value="1"/>
</dbReference>
<organism evidence="2 3">
    <name type="scientific">Caenorhabditis briggsae</name>
    <dbReference type="NCBI Taxonomy" id="6238"/>
    <lineage>
        <taxon>Eukaryota</taxon>
        <taxon>Metazoa</taxon>
        <taxon>Ecdysozoa</taxon>
        <taxon>Nematoda</taxon>
        <taxon>Chromadorea</taxon>
        <taxon>Rhabditida</taxon>
        <taxon>Rhabditina</taxon>
        <taxon>Rhabditomorpha</taxon>
        <taxon>Rhabditoidea</taxon>
        <taxon>Rhabditidae</taxon>
        <taxon>Peloderinae</taxon>
        <taxon>Caenorhabditis</taxon>
    </lineage>
</organism>
<feature type="domain" description="Lin-15A/B-like" evidence="1">
    <location>
        <begin position="100"/>
        <end position="215"/>
    </location>
</feature>
<evidence type="ECO:0000259" key="1">
    <source>
        <dbReference type="Pfam" id="PF25375"/>
    </source>
</evidence>
<dbReference type="Pfam" id="PF25375">
    <property type="entry name" value="Lin-15B"/>
    <property type="match status" value="1"/>
</dbReference>
<dbReference type="WormBase" id="CBG25640">
    <property type="protein sequence ID" value="CBP48665"/>
    <property type="gene ID" value="WBGene00087054"/>
</dbReference>
<sequence length="222" mass="24580">MSQADFIDKNLPGLSCAQHENCGQDVEQSSTPNPPAIKKRLVLVSRRIITVHGPVPAAGPPCFPPNKQPMSLASSPAPCIQMYANDINHVEHSFVFSSHRICLICRLMKPVSEIVIITDENDKLFVVLSAIYRRKMDFTLANHIYKHSPFYACSAHLPEASAGVLRMLGVSSAVGILKARSRKVSQVEAFARHISRNSYINVDKLLSLAYSFTQKHPQPFVS</sequence>
<reference evidence="2 3" key="1">
    <citation type="journal article" date="2003" name="PLoS Biol.">
        <title>The genome sequence of Caenorhabditis briggsae: a platform for comparative genomics.</title>
        <authorList>
            <person name="Stein L.D."/>
            <person name="Bao Z."/>
            <person name="Blasiar D."/>
            <person name="Blumenthal T."/>
            <person name="Brent M.R."/>
            <person name="Chen N."/>
            <person name="Chinwalla A."/>
            <person name="Clarke L."/>
            <person name="Clee C."/>
            <person name="Coghlan A."/>
            <person name="Coulson A."/>
            <person name="D'Eustachio P."/>
            <person name="Fitch D.H."/>
            <person name="Fulton L.A."/>
            <person name="Fulton R.E."/>
            <person name="Griffiths-Jones S."/>
            <person name="Harris T.W."/>
            <person name="Hillier L.W."/>
            <person name="Kamath R."/>
            <person name="Kuwabara P.E."/>
            <person name="Mardis E.R."/>
            <person name="Marra M.A."/>
            <person name="Miner T.L."/>
            <person name="Minx P."/>
            <person name="Mullikin J.C."/>
            <person name="Plumb R.W."/>
            <person name="Rogers J."/>
            <person name="Schein J.E."/>
            <person name="Sohrmann M."/>
            <person name="Spieth J."/>
            <person name="Stajich J.E."/>
            <person name="Wei C."/>
            <person name="Willey D."/>
            <person name="Wilson R.K."/>
            <person name="Durbin R."/>
            <person name="Waterston R.H."/>
        </authorList>
    </citation>
    <scope>NUCLEOTIDE SEQUENCE [LARGE SCALE GENOMIC DNA]</scope>
    <source>
        <strain evidence="2 3">AF16</strain>
    </source>
</reference>
<dbReference type="GeneID" id="68917123"/>
<dbReference type="Proteomes" id="UP000008549">
    <property type="component" value="Unassembled WGS sequence"/>
</dbReference>
<protein>
    <submittedName>
        <fullName evidence="2">Protein CBG25640</fullName>
    </submittedName>
</protein>
<dbReference type="InParanoid" id="B6IFC4"/>
<dbReference type="GO" id="GO:0040027">
    <property type="term" value="P:negative regulation of vulval development"/>
    <property type="evidence" value="ECO:0007669"/>
    <property type="project" value="InterPro"/>
</dbReference>
<evidence type="ECO:0000313" key="2">
    <source>
        <dbReference type="EMBL" id="CAR98604.1"/>
    </source>
</evidence>
<dbReference type="EMBL" id="HE601438">
    <property type="protein sequence ID" value="CAR98604.1"/>
    <property type="molecule type" value="Genomic_DNA"/>
</dbReference>
<dbReference type="InterPro" id="IPR040129">
    <property type="entry name" value="Lin-15B-like"/>
</dbReference>
<dbReference type="AlphaFoldDB" id="B6IFC4"/>
<dbReference type="KEGG" id="cbr:CBG_25640"/>
<dbReference type="PANTHER" id="PTHR22716:SF1">
    <property type="entry name" value="ETS CLASS TRANSCRIPTION FACTOR-RELATED"/>
    <property type="match status" value="1"/>
</dbReference>
<proteinExistence type="predicted"/>
<reference evidence="2 3" key="2">
    <citation type="journal article" date="2011" name="PLoS Genet.">
        <title>Caenorhabditis briggsae recombinant inbred line genotypes reveal inter-strain incompatibility and the evolution of recombination.</title>
        <authorList>
            <person name="Ross J.A."/>
            <person name="Koboldt D.C."/>
            <person name="Staisch J.E."/>
            <person name="Chamberlin H.M."/>
            <person name="Gupta B.P."/>
            <person name="Miller R.D."/>
            <person name="Baird S.E."/>
            <person name="Haag E.S."/>
        </authorList>
    </citation>
    <scope>NUCLEOTIDE SEQUENCE [LARGE SCALE GENOMIC DNA]</scope>
    <source>
        <strain evidence="2 3">AF16</strain>
    </source>
</reference>